<dbReference type="GO" id="GO:0000981">
    <property type="term" value="F:DNA-binding transcription factor activity, RNA polymerase II-specific"/>
    <property type="evidence" value="ECO:0007669"/>
    <property type="project" value="TreeGrafter"/>
</dbReference>
<dbReference type="FunFam" id="3.30.160.60:FF:000446">
    <property type="entry name" value="Zinc finger protein"/>
    <property type="match status" value="1"/>
</dbReference>
<feature type="domain" description="C2H2-type" evidence="8">
    <location>
        <begin position="133"/>
        <end position="160"/>
    </location>
</feature>
<evidence type="ECO:0000313" key="10">
    <source>
        <dbReference type="Proteomes" id="UP000694701"/>
    </source>
</evidence>
<reference evidence="9" key="1">
    <citation type="submission" date="2025-08" db="UniProtKB">
        <authorList>
            <consortium name="Ensembl"/>
        </authorList>
    </citation>
    <scope>IDENTIFICATION</scope>
</reference>
<dbReference type="Proteomes" id="UP000694701">
    <property type="component" value="Unplaced"/>
</dbReference>
<keyword evidence="6" id="KW-0862">Zinc</keyword>
<dbReference type="PANTHER" id="PTHR23235">
    <property type="entry name" value="KRUEPPEL-LIKE TRANSCRIPTION FACTOR"/>
    <property type="match status" value="1"/>
</dbReference>
<feature type="domain" description="C2H2-type" evidence="8">
    <location>
        <begin position="189"/>
        <end position="216"/>
    </location>
</feature>
<evidence type="ECO:0000256" key="7">
    <source>
        <dbReference type="PROSITE-ProRule" id="PRU00042"/>
    </source>
</evidence>
<dbReference type="PANTHER" id="PTHR23235:SF120">
    <property type="entry name" value="KRUPPEL-LIKE FACTOR 15"/>
    <property type="match status" value="1"/>
</dbReference>
<dbReference type="FunFam" id="3.30.160.60:FF:000328">
    <property type="entry name" value="Zinc finger protein 1079"/>
    <property type="match status" value="1"/>
</dbReference>
<dbReference type="Ensembl" id="ENSCCRT00020081339.1">
    <property type="protein sequence ID" value="ENSCCRP00020074112.1"/>
    <property type="gene ID" value="ENSCCRG00020034584.1"/>
</dbReference>
<dbReference type="Pfam" id="PF00096">
    <property type="entry name" value="zf-C2H2"/>
    <property type="match status" value="4"/>
</dbReference>
<feature type="domain" description="C2H2-type" evidence="8">
    <location>
        <begin position="161"/>
        <end position="188"/>
    </location>
</feature>
<evidence type="ECO:0000256" key="6">
    <source>
        <dbReference type="ARBA" id="ARBA00022833"/>
    </source>
</evidence>
<evidence type="ECO:0000256" key="3">
    <source>
        <dbReference type="ARBA" id="ARBA00022737"/>
    </source>
</evidence>
<evidence type="ECO:0000256" key="5">
    <source>
        <dbReference type="ARBA" id="ARBA00022786"/>
    </source>
</evidence>
<dbReference type="PROSITE" id="PS00028">
    <property type="entry name" value="ZINC_FINGER_C2H2_1"/>
    <property type="match status" value="4"/>
</dbReference>
<dbReference type="PROSITE" id="PS50157">
    <property type="entry name" value="ZINC_FINGER_C2H2_2"/>
    <property type="match status" value="4"/>
</dbReference>
<protein>
    <recommendedName>
        <fullName evidence="8">C2H2-type domain-containing protein</fullName>
    </recommendedName>
</protein>
<evidence type="ECO:0000256" key="1">
    <source>
        <dbReference type="ARBA" id="ARBA00004906"/>
    </source>
</evidence>
<dbReference type="SMART" id="SM00355">
    <property type="entry name" value="ZnF_C2H2"/>
    <property type="match status" value="4"/>
</dbReference>
<keyword evidence="4 7" id="KW-0863">Zinc-finger</keyword>
<feature type="domain" description="C2H2-type" evidence="8">
    <location>
        <begin position="105"/>
        <end position="132"/>
    </location>
</feature>
<evidence type="ECO:0000256" key="2">
    <source>
        <dbReference type="ARBA" id="ARBA00022723"/>
    </source>
</evidence>
<evidence type="ECO:0000259" key="8">
    <source>
        <dbReference type="PROSITE" id="PS50157"/>
    </source>
</evidence>
<dbReference type="FunFam" id="3.30.160.60:FF:002325">
    <property type="entry name" value="Si:cabz01021430.2"/>
    <property type="match status" value="1"/>
</dbReference>
<dbReference type="FunFam" id="3.30.160.60:FF:000912">
    <property type="entry name" value="Zinc finger protein 660"/>
    <property type="match status" value="1"/>
</dbReference>
<dbReference type="GO" id="GO:0000978">
    <property type="term" value="F:RNA polymerase II cis-regulatory region sequence-specific DNA binding"/>
    <property type="evidence" value="ECO:0007669"/>
    <property type="project" value="TreeGrafter"/>
</dbReference>
<dbReference type="AlphaFoldDB" id="A0A8C2I4C4"/>
<evidence type="ECO:0000256" key="4">
    <source>
        <dbReference type="ARBA" id="ARBA00022771"/>
    </source>
</evidence>
<proteinExistence type="predicted"/>
<dbReference type="InterPro" id="IPR013087">
    <property type="entry name" value="Znf_C2H2_type"/>
</dbReference>
<dbReference type="SUPFAM" id="SSF57667">
    <property type="entry name" value="beta-beta-alpha zinc fingers"/>
    <property type="match status" value="2"/>
</dbReference>
<keyword evidence="3" id="KW-0677">Repeat</keyword>
<dbReference type="GO" id="GO:0008270">
    <property type="term" value="F:zinc ion binding"/>
    <property type="evidence" value="ECO:0007669"/>
    <property type="project" value="UniProtKB-KW"/>
</dbReference>
<accession>A0A8C2I4C4</accession>
<keyword evidence="5" id="KW-0833">Ubl conjugation pathway</keyword>
<dbReference type="InterPro" id="IPR036236">
    <property type="entry name" value="Znf_C2H2_sf"/>
</dbReference>
<evidence type="ECO:0000313" key="9">
    <source>
        <dbReference type="Ensembl" id="ENSCCRP00020074112.1"/>
    </source>
</evidence>
<keyword evidence="2" id="KW-0479">Metal-binding</keyword>
<sequence length="221" mass="25553">MAFIKEESEDVKIEETFRVKLEDTEIQTEVLFGAHGLTLRSHDQTNTKDLVALKEESPELNNVKEEKHLYEKHHNFITANNILVVQTKRSSSRKRAQTTRSRGYFNCQQCGKSFTKKGNLDGHMRIHTGEKPHICPQCGKSFTHQGTLNVHMRIHTGEKPFICHLCGKRFTVKGNLNTHMRVHTREKPFTCLQCEISFTHNKNLKHHLQTHSGKKLQCDEV</sequence>
<organism evidence="9 10">
    <name type="scientific">Cyprinus carpio</name>
    <name type="common">Common carp</name>
    <dbReference type="NCBI Taxonomy" id="7962"/>
    <lineage>
        <taxon>Eukaryota</taxon>
        <taxon>Metazoa</taxon>
        <taxon>Chordata</taxon>
        <taxon>Craniata</taxon>
        <taxon>Vertebrata</taxon>
        <taxon>Euteleostomi</taxon>
        <taxon>Actinopterygii</taxon>
        <taxon>Neopterygii</taxon>
        <taxon>Teleostei</taxon>
        <taxon>Ostariophysi</taxon>
        <taxon>Cypriniformes</taxon>
        <taxon>Cyprinidae</taxon>
        <taxon>Cyprininae</taxon>
        <taxon>Cyprinus</taxon>
    </lineage>
</organism>
<dbReference type="Gene3D" id="3.30.160.60">
    <property type="entry name" value="Classic Zinc Finger"/>
    <property type="match status" value="4"/>
</dbReference>
<name>A0A8C2I4C4_CYPCA</name>
<comment type="pathway">
    <text evidence="1">Protein modification; protein ubiquitination.</text>
</comment>